<dbReference type="AlphaFoldDB" id="F4NSS0"/>
<reference evidence="7 8" key="1">
    <citation type="submission" date="2009-12" db="EMBL/GenBank/DDBJ databases">
        <title>The draft genome of Batrachochytrium dendrobatidis.</title>
        <authorList>
            <consortium name="US DOE Joint Genome Institute (JGI-PGF)"/>
            <person name="Kuo A."/>
            <person name="Salamov A."/>
            <person name="Schmutz J."/>
            <person name="Lucas S."/>
            <person name="Pitluck S."/>
            <person name="Rosenblum E."/>
            <person name="Stajich J."/>
            <person name="Eisen M."/>
            <person name="Grigoriev I.V."/>
        </authorList>
    </citation>
    <scope>NUCLEOTIDE SEQUENCE [LARGE SCALE GENOMIC DNA]</scope>
    <source>
        <strain evidence="8">JAM81 / FGSC 10211</strain>
    </source>
</reference>
<dbReference type="Gene3D" id="4.10.1110.10">
    <property type="entry name" value="AN1-like Zinc finger"/>
    <property type="match status" value="1"/>
</dbReference>
<keyword evidence="1" id="KW-0479">Metal-binding</keyword>
<dbReference type="SUPFAM" id="SSF118310">
    <property type="entry name" value="AN1-like Zinc finger"/>
    <property type="match status" value="1"/>
</dbReference>
<gene>
    <name evidence="7" type="ORF">BATDEDRAFT_85727</name>
</gene>
<proteinExistence type="predicted"/>
<dbReference type="STRING" id="684364.F4NSS0"/>
<keyword evidence="8" id="KW-1185">Reference proteome</keyword>
<dbReference type="EMBL" id="GL882879">
    <property type="protein sequence ID" value="EGF83045.1"/>
    <property type="molecule type" value="Genomic_DNA"/>
</dbReference>
<dbReference type="GO" id="GO:0008270">
    <property type="term" value="F:zinc ion binding"/>
    <property type="evidence" value="ECO:0007669"/>
    <property type="project" value="UniProtKB-KW"/>
</dbReference>
<dbReference type="OrthoDB" id="428577at2759"/>
<evidence type="ECO:0000256" key="1">
    <source>
        <dbReference type="ARBA" id="ARBA00022723"/>
    </source>
</evidence>
<protein>
    <recommendedName>
        <fullName evidence="6">AN1-type domain-containing protein</fullName>
    </recommendedName>
</protein>
<dbReference type="GeneID" id="18242182"/>
<evidence type="ECO:0000256" key="3">
    <source>
        <dbReference type="ARBA" id="ARBA00022833"/>
    </source>
</evidence>
<dbReference type="InterPro" id="IPR000058">
    <property type="entry name" value="Znf_AN1"/>
</dbReference>
<organism evidence="7 8">
    <name type="scientific">Batrachochytrium dendrobatidis (strain JAM81 / FGSC 10211)</name>
    <name type="common">Frog chytrid fungus</name>
    <dbReference type="NCBI Taxonomy" id="684364"/>
    <lineage>
        <taxon>Eukaryota</taxon>
        <taxon>Fungi</taxon>
        <taxon>Fungi incertae sedis</taxon>
        <taxon>Chytridiomycota</taxon>
        <taxon>Chytridiomycota incertae sedis</taxon>
        <taxon>Chytridiomycetes</taxon>
        <taxon>Rhizophydiales</taxon>
        <taxon>Rhizophydiales incertae sedis</taxon>
        <taxon>Batrachochytrium</taxon>
    </lineage>
</organism>
<keyword evidence="2 4" id="KW-0863">Zinc-finger</keyword>
<dbReference type="SMART" id="SM00154">
    <property type="entry name" value="ZnF_AN1"/>
    <property type="match status" value="1"/>
</dbReference>
<accession>F4NSS0</accession>
<feature type="compositionally biased region" description="Low complexity" evidence="5">
    <location>
        <begin position="7"/>
        <end position="24"/>
    </location>
</feature>
<dbReference type="Pfam" id="PF01428">
    <property type="entry name" value="zf-AN1"/>
    <property type="match status" value="1"/>
</dbReference>
<evidence type="ECO:0000256" key="5">
    <source>
        <dbReference type="SAM" id="MobiDB-lite"/>
    </source>
</evidence>
<sequence length="97" mass="10349">MSSNTGSPVTAEALSAAASASVSPAPTPKKSNKCYLEGCGDRVVKIVGDCRYCTNKFCAKHRLPEAHACSNMEHCRQSSHERLAGKLLKERTVAAKV</sequence>
<name>F4NSS0_BATDJ</name>
<dbReference type="InParanoid" id="F4NSS0"/>
<dbReference type="RefSeq" id="XP_006675960.1">
    <property type="nucleotide sequence ID" value="XM_006675897.1"/>
</dbReference>
<dbReference type="Proteomes" id="UP000007241">
    <property type="component" value="Unassembled WGS sequence"/>
</dbReference>
<dbReference type="InterPro" id="IPR035896">
    <property type="entry name" value="AN1-like_Znf"/>
</dbReference>
<feature type="region of interest" description="Disordered" evidence="5">
    <location>
        <begin position="1"/>
        <end position="32"/>
    </location>
</feature>
<evidence type="ECO:0000256" key="4">
    <source>
        <dbReference type="PROSITE-ProRule" id="PRU00449"/>
    </source>
</evidence>
<dbReference type="PROSITE" id="PS51039">
    <property type="entry name" value="ZF_AN1"/>
    <property type="match status" value="1"/>
</dbReference>
<feature type="domain" description="AN1-type" evidence="6">
    <location>
        <begin position="28"/>
        <end position="77"/>
    </location>
</feature>
<dbReference type="GO" id="GO:0005737">
    <property type="term" value="C:cytoplasm"/>
    <property type="evidence" value="ECO:0000318"/>
    <property type="project" value="GO_Central"/>
</dbReference>
<evidence type="ECO:0000256" key="2">
    <source>
        <dbReference type="ARBA" id="ARBA00022771"/>
    </source>
</evidence>
<evidence type="ECO:0000313" key="7">
    <source>
        <dbReference type="EMBL" id="EGF83045.1"/>
    </source>
</evidence>
<evidence type="ECO:0000259" key="6">
    <source>
        <dbReference type="PROSITE" id="PS51039"/>
    </source>
</evidence>
<evidence type="ECO:0000313" key="8">
    <source>
        <dbReference type="Proteomes" id="UP000007241"/>
    </source>
</evidence>
<dbReference type="OMA" id="KQSHARN"/>
<keyword evidence="3" id="KW-0862">Zinc</keyword>
<dbReference type="HOGENOM" id="CLU_010412_4_3_1"/>